<dbReference type="SUPFAM" id="SSF74650">
    <property type="entry name" value="Galactose mutarotase-like"/>
    <property type="match status" value="1"/>
</dbReference>
<comment type="catalytic activity">
    <reaction evidence="1">
        <text>Hydrolysis of terminal, non-reducing beta-D-glucosyl residues with release of beta-D-glucose.</text>
        <dbReference type="EC" id="3.2.1.21"/>
    </reaction>
</comment>
<dbReference type="InterPro" id="IPR000322">
    <property type="entry name" value="Glyco_hydro_31_TIM"/>
</dbReference>
<feature type="signal peptide" evidence="15">
    <location>
        <begin position="1"/>
        <end position="17"/>
    </location>
</feature>
<evidence type="ECO:0000256" key="8">
    <source>
        <dbReference type="ARBA" id="ARBA00023180"/>
    </source>
</evidence>
<dbReference type="InterPro" id="IPR048395">
    <property type="entry name" value="Glyco_hydro_31_C"/>
</dbReference>
<dbReference type="SUPFAM" id="SSF51011">
    <property type="entry name" value="Glycosyl hydrolase domain"/>
    <property type="match status" value="1"/>
</dbReference>
<evidence type="ECO:0000256" key="6">
    <source>
        <dbReference type="ARBA" id="ARBA00022729"/>
    </source>
</evidence>
<comment type="subcellular location">
    <subcellularLocation>
        <location evidence="3">Secreted</location>
    </subcellularLocation>
</comment>
<evidence type="ECO:0000259" key="17">
    <source>
        <dbReference type="Pfam" id="PF13802"/>
    </source>
</evidence>
<feature type="domain" description="Glycosyl hydrolase family 31 C-terminal" evidence="18">
    <location>
        <begin position="723"/>
        <end position="811"/>
    </location>
</feature>
<evidence type="ECO:0000259" key="18">
    <source>
        <dbReference type="Pfam" id="PF21365"/>
    </source>
</evidence>
<dbReference type="InterPro" id="IPR017853">
    <property type="entry name" value="GH"/>
</dbReference>
<dbReference type="Gene3D" id="3.20.20.80">
    <property type="entry name" value="Glycosidases"/>
    <property type="match status" value="2"/>
</dbReference>
<dbReference type="EMBL" id="JAZHXJ010000228">
    <property type="protein sequence ID" value="KAL1867940.1"/>
    <property type="molecule type" value="Genomic_DNA"/>
</dbReference>
<evidence type="ECO:0000259" key="16">
    <source>
        <dbReference type="Pfam" id="PF01055"/>
    </source>
</evidence>
<dbReference type="CDD" id="cd06602">
    <property type="entry name" value="GH31_MGAM_SI_GAA"/>
    <property type="match status" value="1"/>
</dbReference>
<evidence type="ECO:0000256" key="2">
    <source>
        <dbReference type="ARBA" id="ARBA00001657"/>
    </source>
</evidence>
<keyword evidence="5" id="KW-0964">Secreted</keyword>
<dbReference type="InterPro" id="IPR025887">
    <property type="entry name" value="Glyco_hydro_31_N_dom"/>
</dbReference>
<reference evidence="19 20" key="1">
    <citation type="journal article" date="2024" name="Commun. Biol.">
        <title>Comparative genomic analysis of thermophilic fungi reveals convergent evolutionary adaptations and gene losses.</title>
        <authorList>
            <person name="Steindorff A.S."/>
            <person name="Aguilar-Pontes M.V."/>
            <person name="Robinson A.J."/>
            <person name="Andreopoulos B."/>
            <person name="LaButti K."/>
            <person name="Kuo A."/>
            <person name="Mondo S."/>
            <person name="Riley R."/>
            <person name="Otillar R."/>
            <person name="Haridas S."/>
            <person name="Lipzen A."/>
            <person name="Grimwood J."/>
            <person name="Schmutz J."/>
            <person name="Clum A."/>
            <person name="Reid I.D."/>
            <person name="Moisan M.C."/>
            <person name="Butler G."/>
            <person name="Nguyen T.T.M."/>
            <person name="Dewar K."/>
            <person name="Conant G."/>
            <person name="Drula E."/>
            <person name="Henrissat B."/>
            <person name="Hansel C."/>
            <person name="Singer S."/>
            <person name="Hutchinson M.I."/>
            <person name="de Vries R.P."/>
            <person name="Natvig D.O."/>
            <person name="Powell A.J."/>
            <person name="Tsang A."/>
            <person name="Grigoriev I.V."/>
        </authorList>
    </citation>
    <scope>NUCLEOTIDE SEQUENCE [LARGE SCALE GENOMIC DNA]</scope>
    <source>
        <strain evidence="19 20">ATCC 24622</strain>
    </source>
</reference>
<keyword evidence="10 14" id="KW-0326">Glycosidase</keyword>
<accession>A0ABR3WW95</accession>
<evidence type="ECO:0000256" key="11">
    <source>
        <dbReference type="ARBA" id="ARBA00023316"/>
    </source>
</evidence>
<keyword evidence="9" id="KW-0119">Carbohydrate metabolism</keyword>
<evidence type="ECO:0000256" key="12">
    <source>
        <dbReference type="ARBA" id="ARBA00023326"/>
    </source>
</evidence>
<evidence type="ECO:0000256" key="3">
    <source>
        <dbReference type="ARBA" id="ARBA00004613"/>
    </source>
</evidence>
<feature type="domain" description="Glycoside hydrolase family 31 N-terminal" evidence="17">
    <location>
        <begin position="106"/>
        <end position="226"/>
    </location>
</feature>
<protein>
    <recommendedName>
        <fullName evidence="21">Alpha-glucosidase</fullName>
    </recommendedName>
</protein>
<organism evidence="19 20">
    <name type="scientific">Phialemonium thermophilum</name>
    <dbReference type="NCBI Taxonomy" id="223376"/>
    <lineage>
        <taxon>Eukaryota</taxon>
        <taxon>Fungi</taxon>
        <taxon>Dikarya</taxon>
        <taxon>Ascomycota</taxon>
        <taxon>Pezizomycotina</taxon>
        <taxon>Sordariomycetes</taxon>
        <taxon>Sordariomycetidae</taxon>
        <taxon>Cephalothecales</taxon>
        <taxon>Cephalothecaceae</taxon>
        <taxon>Phialemonium</taxon>
    </lineage>
</organism>
<evidence type="ECO:0000256" key="10">
    <source>
        <dbReference type="ARBA" id="ARBA00023295"/>
    </source>
</evidence>
<keyword evidence="11" id="KW-0961">Cell wall biogenesis/degradation</keyword>
<evidence type="ECO:0000313" key="19">
    <source>
        <dbReference type="EMBL" id="KAL1867940.1"/>
    </source>
</evidence>
<name>A0ABR3WW95_9PEZI</name>
<sequence length="947" mass="106650">MRSLVTRVWLWAGLAAAATDLAPRDYPSDDPLVHCPGYKASNVKTSATGLTADLSLAGSACNIYGTDLKNLKLEVTYETENRLHVKIQDAENSVYQVPEYVFPRPQAKGVRSHDSDLKFAYKAHPFSFTVSRAKTGEVLFDTSAASLVFESQYLRLRTKLPKNPNLYGLGEHSDPLRLNTTNYIRTLWSQDAYGIPNGANLYGNHPVYFEHRKSGTHGVFFLNSNGMDVFINETSQSGQYLEYNTLGGVLDFYFVSGPSPIDVARQYAEIVGLPAMMPYWGLGYHNCRYGYQDVYEVAEVVYNYSQAKIPLETMWTDIDYMDARKVFSLDPERFPIKMMQELVHHLHDNNQHYVVMVDPAVAYQQYPPFERGVEDNIFILRSNGSIWKGVVWPGVTAFPDWFSQNITKYWENEFAVFFNPETGVDIDALWIDMNEPSNFPCNFPCDDPEAAAVGFPPPPPPVRAPPRPLPGWPCDFQPPGTNCKRSDHVESLSLTRREPKRELSFKHLIVPERRQAPGQQLGLPGRDLLYPKYAIHNKAAYKDSWNSDHGGISNHTVNTDLIQQNGLAMYDTHNLYGAMMSAQSREAMLSRRPGLRPMVITRSTFAGSGSKVGHWLGDNLSNWDEYRWSIRTMLAFASIYQVPMVGSDVCGYADNTTEQLCARWAMLGAFSPFYRNHNNYPPNIPQEFYRWDTVADAARKVIDIRYRLLDYIYTALHQQTLDGTPLVNPVFYLYPEDEQTFGLELQYFYGSALLVAPVTEEDATSVDVYLPKDVFYDWYTGEKIIGEGSHITVSNQGLTDIPLFVRGGSILPLRAKSTMTTTELRKQNFELLVALDAHGSATGELYLDDGVSIDQPATTSVTFKYARGRLSAHGHYGYDGGLKITRVTILGFNLPGCGGHKKRDESAKLRVRGSDAVVERDEKSGAVTFTIDKPLTGDFDIQLERAN</sequence>
<evidence type="ECO:0000256" key="4">
    <source>
        <dbReference type="ARBA" id="ARBA00007806"/>
    </source>
</evidence>
<keyword evidence="12" id="KW-0624">Polysaccharide degradation</keyword>
<feature type="chain" id="PRO_5045045055" description="Alpha-glucosidase" evidence="15">
    <location>
        <begin position="18"/>
        <end position="947"/>
    </location>
</feature>
<keyword evidence="7 14" id="KW-0378">Hydrolase</keyword>
<evidence type="ECO:0000313" key="20">
    <source>
        <dbReference type="Proteomes" id="UP001586593"/>
    </source>
</evidence>
<dbReference type="Pfam" id="PF13802">
    <property type="entry name" value="Gal_mutarotas_2"/>
    <property type="match status" value="1"/>
</dbReference>
<dbReference type="CDD" id="cd14752">
    <property type="entry name" value="GH31_N"/>
    <property type="match status" value="1"/>
</dbReference>
<keyword evidence="6 15" id="KW-0732">Signal</keyword>
<gene>
    <name evidence="19" type="ORF">VTK73DRAFT_3905</name>
</gene>
<proteinExistence type="inferred from homology"/>
<evidence type="ECO:0000256" key="13">
    <source>
        <dbReference type="ARBA" id="ARBA00025512"/>
    </source>
</evidence>
<dbReference type="Proteomes" id="UP001586593">
    <property type="component" value="Unassembled WGS sequence"/>
</dbReference>
<comment type="caution">
    <text evidence="19">The sequence shown here is derived from an EMBL/GenBank/DDBJ whole genome shotgun (WGS) entry which is preliminary data.</text>
</comment>
<comment type="similarity">
    <text evidence="4 14">Belongs to the glycosyl hydrolase 31 family.</text>
</comment>
<evidence type="ECO:0000256" key="14">
    <source>
        <dbReference type="RuleBase" id="RU361185"/>
    </source>
</evidence>
<comment type="function">
    <text evidence="13">Glucosidase involved in the degradation of cellulosic biomass. Has both alpha- and beta-glucosidase activity.</text>
</comment>
<dbReference type="PANTHER" id="PTHR22762">
    <property type="entry name" value="ALPHA-GLUCOSIDASE"/>
    <property type="match status" value="1"/>
</dbReference>
<evidence type="ECO:0008006" key="21">
    <source>
        <dbReference type="Google" id="ProtNLM"/>
    </source>
</evidence>
<evidence type="ECO:0000256" key="7">
    <source>
        <dbReference type="ARBA" id="ARBA00022801"/>
    </source>
</evidence>
<evidence type="ECO:0000256" key="9">
    <source>
        <dbReference type="ARBA" id="ARBA00023277"/>
    </source>
</evidence>
<dbReference type="InterPro" id="IPR013780">
    <property type="entry name" value="Glyco_hydro_b"/>
</dbReference>
<keyword evidence="20" id="KW-1185">Reference proteome</keyword>
<evidence type="ECO:0000256" key="15">
    <source>
        <dbReference type="SAM" id="SignalP"/>
    </source>
</evidence>
<dbReference type="SUPFAM" id="SSF51445">
    <property type="entry name" value="(Trans)glycosidases"/>
    <property type="match status" value="1"/>
</dbReference>
<keyword evidence="8" id="KW-0325">Glycoprotein</keyword>
<evidence type="ECO:0000256" key="1">
    <source>
        <dbReference type="ARBA" id="ARBA00000448"/>
    </source>
</evidence>
<dbReference type="PANTHER" id="PTHR22762:SF67">
    <property type="entry name" value="ALPHA_BETA-GLUCOSIDASE AGDC-RELATED"/>
    <property type="match status" value="1"/>
</dbReference>
<feature type="domain" description="Glycoside hydrolase family 31 TIM barrel" evidence="16">
    <location>
        <begin position="274"/>
        <end position="715"/>
    </location>
</feature>
<dbReference type="InterPro" id="IPR011013">
    <property type="entry name" value="Gal_mutarotase_sf_dom"/>
</dbReference>
<evidence type="ECO:0000256" key="5">
    <source>
        <dbReference type="ARBA" id="ARBA00022525"/>
    </source>
</evidence>
<dbReference type="Gene3D" id="2.60.40.1760">
    <property type="entry name" value="glycosyl hydrolase (family 31)"/>
    <property type="match status" value="1"/>
</dbReference>
<dbReference type="Gene3D" id="2.60.40.1180">
    <property type="entry name" value="Golgi alpha-mannosidase II"/>
    <property type="match status" value="2"/>
</dbReference>
<dbReference type="Pfam" id="PF21365">
    <property type="entry name" value="Glyco_hydro_31_3rd"/>
    <property type="match status" value="1"/>
</dbReference>
<comment type="catalytic activity">
    <reaction evidence="2">
        <text>Hydrolysis of terminal, non-reducing (1-&gt;4)-linked alpha-D-glucose residues with release of alpha-D-glucose.</text>
        <dbReference type="EC" id="3.2.1.20"/>
    </reaction>
</comment>
<dbReference type="Pfam" id="PF01055">
    <property type="entry name" value="Glyco_hydro_31_2nd"/>
    <property type="match status" value="1"/>
</dbReference>